<reference evidence="12" key="1">
    <citation type="journal article" date="2013" name="BMC Genomics">
        <title>Unscrambling butterfly oogenesis.</title>
        <authorList>
            <person name="Carter J.M."/>
            <person name="Baker S.C."/>
            <person name="Pink R."/>
            <person name="Carter D.R."/>
            <person name="Collins A."/>
            <person name="Tomlin J."/>
            <person name="Gibbs M."/>
            <person name="Breuker C.J."/>
        </authorList>
    </citation>
    <scope>NUCLEOTIDE SEQUENCE</scope>
    <source>
        <tissue evidence="12">Ovary</tissue>
    </source>
</reference>
<dbReference type="GO" id="GO:0016887">
    <property type="term" value="F:ATP hydrolysis activity"/>
    <property type="evidence" value="ECO:0007669"/>
    <property type="project" value="InterPro"/>
</dbReference>
<accession>S4PXW5</accession>
<feature type="domain" description="ABC transmembrane type-1" evidence="11">
    <location>
        <begin position="243"/>
        <end position="318"/>
    </location>
</feature>
<protein>
    <submittedName>
        <fullName evidence="12">Multidrug resistance protein</fullName>
    </submittedName>
</protein>
<keyword evidence="2" id="KW-0813">Transport</keyword>
<dbReference type="GO" id="GO:0005524">
    <property type="term" value="F:ATP binding"/>
    <property type="evidence" value="ECO:0007669"/>
    <property type="project" value="UniProtKB-KW"/>
</dbReference>
<feature type="region of interest" description="Disordered" evidence="8">
    <location>
        <begin position="181"/>
        <end position="204"/>
    </location>
</feature>
<dbReference type="Pfam" id="PF00664">
    <property type="entry name" value="ABC_membrane"/>
    <property type="match status" value="1"/>
</dbReference>
<organism evidence="12">
    <name type="scientific">Pararge aegeria</name>
    <name type="common">speckled wood butterfly</name>
    <dbReference type="NCBI Taxonomy" id="116150"/>
    <lineage>
        <taxon>Eukaryota</taxon>
        <taxon>Metazoa</taxon>
        <taxon>Ecdysozoa</taxon>
        <taxon>Arthropoda</taxon>
        <taxon>Hexapoda</taxon>
        <taxon>Insecta</taxon>
        <taxon>Pterygota</taxon>
        <taxon>Neoptera</taxon>
        <taxon>Endopterygota</taxon>
        <taxon>Lepidoptera</taxon>
        <taxon>Glossata</taxon>
        <taxon>Ditrysia</taxon>
        <taxon>Papilionoidea</taxon>
        <taxon>Nymphalidae</taxon>
        <taxon>Satyrinae</taxon>
        <taxon>Satyrini</taxon>
        <taxon>Parargina</taxon>
        <taxon>Pararge</taxon>
    </lineage>
</organism>
<evidence type="ECO:0000256" key="9">
    <source>
        <dbReference type="SAM" id="Phobius"/>
    </source>
</evidence>
<keyword evidence="7 9" id="KW-0472">Membrane</keyword>
<dbReference type="Gene3D" id="3.40.50.300">
    <property type="entry name" value="P-loop containing nucleotide triphosphate hydrolases"/>
    <property type="match status" value="1"/>
</dbReference>
<keyword evidence="4" id="KW-0547">Nucleotide-binding</keyword>
<feature type="transmembrane region" description="Helical" evidence="9">
    <location>
        <begin position="283"/>
        <end position="309"/>
    </location>
</feature>
<dbReference type="PROSITE" id="PS00211">
    <property type="entry name" value="ABC_TRANSPORTER_1"/>
    <property type="match status" value="1"/>
</dbReference>
<evidence type="ECO:0000256" key="7">
    <source>
        <dbReference type="ARBA" id="ARBA00023136"/>
    </source>
</evidence>
<dbReference type="GO" id="GO:0015421">
    <property type="term" value="F:ABC-type oligopeptide transporter activity"/>
    <property type="evidence" value="ECO:0007669"/>
    <property type="project" value="TreeGrafter"/>
</dbReference>
<evidence type="ECO:0000256" key="5">
    <source>
        <dbReference type="ARBA" id="ARBA00022840"/>
    </source>
</evidence>
<dbReference type="AlphaFoldDB" id="S4PXW5"/>
<sequence>MVEEIDVRDFSVKWLRSHIGLVGQEPVLFNTTVMENIRYGCDDASDSDVEHAAMLANAHDFIRKLPSGYDTLVGERGASLSGGQKQRIAIARAIIRDPCILLLDEATSALDTSSEAKVQKALDRAKEGRTTIVIAHRLSTIRNADKIYVLKEGTVVESGSHDDLMSVRGHYYDMVMLQSTPEDPETATEGNFSRTQSLELDGNDDEDFDVATEEEQQHLEDTEKATFISVIKLNGPEWKSITAATVCSVIMGLSSPIFGLLLGDFLGVLSNPDTNAVIAQIRIYALIFISVGLITGLATLLTGYLFSVAGEHLTARLR</sequence>
<keyword evidence="6 9" id="KW-1133">Transmembrane helix</keyword>
<dbReference type="PANTHER" id="PTHR43394">
    <property type="entry name" value="ATP-DEPENDENT PERMEASE MDL1, MITOCHONDRIAL"/>
    <property type="match status" value="1"/>
</dbReference>
<dbReference type="Pfam" id="PF00005">
    <property type="entry name" value="ABC_tran"/>
    <property type="match status" value="1"/>
</dbReference>
<evidence type="ECO:0000313" key="12">
    <source>
        <dbReference type="EMBL" id="JAA88232.1"/>
    </source>
</evidence>
<evidence type="ECO:0000256" key="8">
    <source>
        <dbReference type="SAM" id="MobiDB-lite"/>
    </source>
</evidence>
<keyword evidence="3 9" id="KW-0812">Transmembrane</keyword>
<proteinExistence type="predicted"/>
<dbReference type="InterPro" id="IPR017871">
    <property type="entry name" value="ABC_transporter-like_CS"/>
</dbReference>
<feature type="compositionally biased region" description="Polar residues" evidence="8">
    <location>
        <begin position="188"/>
        <end position="198"/>
    </location>
</feature>
<dbReference type="EMBL" id="GAIX01004328">
    <property type="protein sequence ID" value="JAA88232.1"/>
    <property type="molecule type" value="Transcribed_RNA"/>
</dbReference>
<dbReference type="SUPFAM" id="SSF90123">
    <property type="entry name" value="ABC transporter transmembrane region"/>
    <property type="match status" value="1"/>
</dbReference>
<dbReference type="GO" id="GO:0090374">
    <property type="term" value="P:oligopeptide export from mitochondrion"/>
    <property type="evidence" value="ECO:0007669"/>
    <property type="project" value="TreeGrafter"/>
</dbReference>
<evidence type="ECO:0000256" key="1">
    <source>
        <dbReference type="ARBA" id="ARBA00004141"/>
    </source>
</evidence>
<comment type="subcellular location">
    <subcellularLocation>
        <location evidence="1">Membrane</location>
        <topology evidence="1">Multi-pass membrane protein</topology>
    </subcellularLocation>
</comment>
<evidence type="ECO:0000259" key="10">
    <source>
        <dbReference type="PROSITE" id="PS50893"/>
    </source>
</evidence>
<dbReference type="PROSITE" id="PS50893">
    <property type="entry name" value="ABC_TRANSPORTER_2"/>
    <property type="match status" value="1"/>
</dbReference>
<dbReference type="GO" id="GO:0005743">
    <property type="term" value="C:mitochondrial inner membrane"/>
    <property type="evidence" value="ECO:0007669"/>
    <property type="project" value="TreeGrafter"/>
</dbReference>
<name>S4PXW5_9NEOP</name>
<evidence type="ECO:0000259" key="11">
    <source>
        <dbReference type="PROSITE" id="PS50929"/>
    </source>
</evidence>
<feature type="domain" description="ABC transporter" evidence="10">
    <location>
        <begin position="2"/>
        <end position="177"/>
    </location>
</feature>
<dbReference type="InterPro" id="IPR027417">
    <property type="entry name" value="P-loop_NTPase"/>
</dbReference>
<feature type="non-terminal residue" evidence="12">
    <location>
        <position position="318"/>
    </location>
</feature>
<dbReference type="PROSITE" id="PS50929">
    <property type="entry name" value="ABC_TM1F"/>
    <property type="match status" value="1"/>
</dbReference>
<evidence type="ECO:0000256" key="4">
    <source>
        <dbReference type="ARBA" id="ARBA00022741"/>
    </source>
</evidence>
<evidence type="ECO:0000256" key="6">
    <source>
        <dbReference type="ARBA" id="ARBA00022989"/>
    </source>
</evidence>
<dbReference type="InterPro" id="IPR003439">
    <property type="entry name" value="ABC_transporter-like_ATP-bd"/>
</dbReference>
<dbReference type="PANTHER" id="PTHR43394:SF27">
    <property type="entry name" value="ATP-DEPENDENT TRANSLOCASE ABCB1-LIKE"/>
    <property type="match status" value="1"/>
</dbReference>
<dbReference type="SUPFAM" id="SSF52540">
    <property type="entry name" value="P-loop containing nucleoside triphosphate hydrolases"/>
    <property type="match status" value="1"/>
</dbReference>
<feature type="transmembrane region" description="Helical" evidence="9">
    <location>
        <begin position="241"/>
        <end position="263"/>
    </location>
</feature>
<dbReference type="FunFam" id="3.40.50.300:FF:000604">
    <property type="entry name" value="ABC transporter B family member 28"/>
    <property type="match status" value="1"/>
</dbReference>
<dbReference type="InterPro" id="IPR011527">
    <property type="entry name" value="ABC1_TM_dom"/>
</dbReference>
<keyword evidence="5" id="KW-0067">ATP-binding</keyword>
<reference evidence="12" key="2">
    <citation type="submission" date="2013-05" db="EMBL/GenBank/DDBJ databases">
        <authorList>
            <person name="Carter J.-M."/>
            <person name="Baker S.C."/>
            <person name="Pink R."/>
            <person name="Carter D.R.F."/>
            <person name="Collins A."/>
            <person name="Tomlin J."/>
            <person name="Gibbs M."/>
            <person name="Breuker C.J."/>
        </authorList>
    </citation>
    <scope>NUCLEOTIDE SEQUENCE</scope>
    <source>
        <tissue evidence="12">Ovary</tissue>
    </source>
</reference>
<evidence type="ECO:0000256" key="2">
    <source>
        <dbReference type="ARBA" id="ARBA00022448"/>
    </source>
</evidence>
<dbReference type="Gene3D" id="1.20.1560.10">
    <property type="entry name" value="ABC transporter type 1, transmembrane domain"/>
    <property type="match status" value="1"/>
</dbReference>
<dbReference type="InterPro" id="IPR036640">
    <property type="entry name" value="ABC1_TM_sf"/>
</dbReference>
<evidence type="ECO:0000256" key="3">
    <source>
        <dbReference type="ARBA" id="ARBA00022692"/>
    </source>
</evidence>
<dbReference type="InterPro" id="IPR039421">
    <property type="entry name" value="Type_1_exporter"/>
</dbReference>